<protein>
    <submittedName>
        <fullName evidence="2">Uncharacterized protein</fullName>
    </submittedName>
</protein>
<evidence type="ECO:0000313" key="3">
    <source>
        <dbReference type="Proteomes" id="UP000664414"/>
    </source>
</evidence>
<feature type="compositionally biased region" description="Basic and acidic residues" evidence="1">
    <location>
        <begin position="19"/>
        <end position="33"/>
    </location>
</feature>
<feature type="compositionally biased region" description="Basic and acidic residues" evidence="1">
    <location>
        <begin position="88"/>
        <end position="97"/>
    </location>
</feature>
<dbReference type="AlphaFoldDB" id="A0A8J7TVR8"/>
<dbReference type="EMBL" id="JAFKGL010000020">
    <property type="protein sequence ID" value="MBN9413294.1"/>
    <property type="molecule type" value="Genomic_DNA"/>
</dbReference>
<organism evidence="2 3">
    <name type="scientific">Candidatus Paracaedimonas acanthamoebae</name>
    <dbReference type="NCBI Taxonomy" id="244581"/>
    <lineage>
        <taxon>Bacteria</taxon>
        <taxon>Pseudomonadati</taxon>
        <taxon>Pseudomonadota</taxon>
        <taxon>Alphaproteobacteria</taxon>
        <taxon>Holosporales</taxon>
        <taxon>Caedimonadaceae</taxon>
        <taxon>Candidatus Paracaedimonas</taxon>
    </lineage>
</organism>
<proteinExistence type="predicted"/>
<name>A0A8J7TVR8_9PROT</name>
<evidence type="ECO:0000256" key="1">
    <source>
        <dbReference type="SAM" id="MobiDB-lite"/>
    </source>
</evidence>
<feature type="region of interest" description="Disordered" evidence="1">
    <location>
        <begin position="1"/>
        <end position="33"/>
    </location>
</feature>
<gene>
    <name evidence="2" type="ORF">J0H12_05175</name>
</gene>
<accession>A0A8J7TVR8</accession>
<sequence length="97" mass="11633">MMERYDQITNVKTKRGPHLWRETSTPKKDSHQRVLRAERSYFPPLQGSNKKTDHQSFNRWWDLTFGDEERATTDGRERGPFYYPHPRPCAEDLRQPA</sequence>
<evidence type="ECO:0000313" key="2">
    <source>
        <dbReference type="EMBL" id="MBN9413294.1"/>
    </source>
</evidence>
<comment type="caution">
    <text evidence="2">The sequence shown here is derived from an EMBL/GenBank/DDBJ whole genome shotgun (WGS) entry which is preliminary data.</text>
</comment>
<feature type="region of interest" description="Disordered" evidence="1">
    <location>
        <begin position="71"/>
        <end position="97"/>
    </location>
</feature>
<reference evidence="2" key="1">
    <citation type="submission" date="2021-02" db="EMBL/GenBank/DDBJ databases">
        <title>Thiocyanate and organic carbon inputs drive convergent selection for specific autotrophic Afipia and Thiobacillus strains within complex microbiomes.</title>
        <authorList>
            <person name="Huddy R.J."/>
            <person name="Sachdeva R."/>
            <person name="Kadzinga F."/>
            <person name="Kantor R.S."/>
            <person name="Harrison S.T.L."/>
            <person name="Banfield J.F."/>
        </authorList>
    </citation>
    <scope>NUCLEOTIDE SEQUENCE</scope>
    <source>
        <strain evidence="2">SCN18_10_11_15_R4_P_38_20</strain>
    </source>
</reference>
<dbReference type="Proteomes" id="UP000664414">
    <property type="component" value="Unassembled WGS sequence"/>
</dbReference>